<dbReference type="PANTHER" id="PTHR11895:SF173">
    <property type="entry name" value="GLUTAMYL-TRNA AMIDOTRANSFERASE SUBUNIT A"/>
    <property type="match status" value="1"/>
</dbReference>
<sequence>MTAVIDLSAVELLELYRTKALSPSEAIEAVIAHAEAREPELAALYAFDPEGARRDAAESTARWQAGAPKGPLDGVPATVKENIATRGVPVPLGTAATELKPAEADAPPAARLREAGAVIFAKTTMPDYGMLSSGLSSFHRLARNPWDTRLNPGGSSAGAGAAGAAGYGPLHLGTDIGGSVRLPAGWCGLVGLKPSHGRVPIDPAYLGRIAGPMTRTVPDAALAMAVLSRPDWRDPTSLPQADLPWLALDAEPRGLRIGLMLDIGAGMALDPEVEAAIKAAARLFEDAGARVEPIPAVLTRDMLDGLDDFWRVRAYDDFIRLPAERRERVLPYIARWAESGATRSGLDVMRGYNRTVEMRKAAALLFRDFDYILSPTAPAPAFPAELASPLDDPDRPFEHIGYTVTWNMAENPAVTVNTGFTGAGLPIGAQIVGRRFDDVGVLRLARFVEAARPAPIAWPTQAR</sequence>
<dbReference type="RefSeq" id="WP_254745663.1">
    <property type="nucleotide sequence ID" value="NZ_JANCLU010000025.1"/>
</dbReference>
<feature type="domain" description="Amidase" evidence="2">
    <location>
        <begin position="25"/>
        <end position="442"/>
    </location>
</feature>
<proteinExistence type="predicted"/>
<dbReference type="InterPro" id="IPR000120">
    <property type="entry name" value="Amidase"/>
</dbReference>
<gene>
    <name evidence="3" type="ORF">NK718_19260</name>
</gene>
<dbReference type="GO" id="GO:0004040">
    <property type="term" value="F:amidase activity"/>
    <property type="evidence" value="ECO:0007669"/>
    <property type="project" value="UniProtKB-EC"/>
</dbReference>
<dbReference type="Proteomes" id="UP001205890">
    <property type="component" value="Unassembled WGS sequence"/>
</dbReference>
<evidence type="ECO:0000313" key="3">
    <source>
        <dbReference type="EMBL" id="MCP8940670.1"/>
    </source>
</evidence>
<evidence type="ECO:0000313" key="4">
    <source>
        <dbReference type="Proteomes" id="UP001205890"/>
    </source>
</evidence>
<evidence type="ECO:0000256" key="1">
    <source>
        <dbReference type="SAM" id="MobiDB-lite"/>
    </source>
</evidence>
<keyword evidence="4" id="KW-1185">Reference proteome</keyword>
<dbReference type="PANTHER" id="PTHR11895">
    <property type="entry name" value="TRANSAMIDASE"/>
    <property type="match status" value="1"/>
</dbReference>
<dbReference type="InterPro" id="IPR036928">
    <property type="entry name" value="AS_sf"/>
</dbReference>
<reference evidence="3 4" key="1">
    <citation type="submission" date="2022-07" db="EMBL/GenBank/DDBJ databases">
        <authorList>
            <person name="Li W.-J."/>
            <person name="Deng Q.-Q."/>
        </authorList>
    </citation>
    <scope>NUCLEOTIDE SEQUENCE [LARGE SCALE GENOMIC DNA]</scope>
    <source>
        <strain evidence="3 4">SYSU M60028</strain>
    </source>
</reference>
<dbReference type="SUPFAM" id="SSF75304">
    <property type="entry name" value="Amidase signature (AS) enzymes"/>
    <property type="match status" value="1"/>
</dbReference>
<evidence type="ECO:0000259" key="2">
    <source>
        <dbReference type="Pfam" id="PF01425"/>
    </source>
</evidence>
<dbReference type="InterPro" id="IPR023631">
    <property type="entry name" value="Amidase_dom"/>
</dbReference>
<protein>
    <submittedName>
        <fullName evidence="3">Amidase</fullName>
        <ecNumber evidence="3">3.5.1.4</ecNumber>
    </submittedName>
</protein>
<organism evidence="3 4">
    <name type="scientific">Alsobacter ponti</name>
    <dbReference type="NCBI Taxonomy" id="2962936"/>
    <lineage>
        <taxon>Bacteria</taxon>
        <taxon>Pseudomonadati</taxon>
        <taxon>Pseudomonadota</taxon>
        <taxon>Alphaproteobacteria</taxon>
        <taxon>Hyphomicrobiales</taxon>
        <taxon>Alsobacteraceae</taxon>
        <taxon>Alsobacter</taxon>
    </lineage>
</organism>
<feature type="region of interest" description="Disordered" evidence="1">
    <location>
        <begin position="55"/>
        <end position="75"/>
    </location>
</feature>
<comment type="caution">
    <text evidence="3">The sequence shown here is derived from an EMBL/GenBank/DDBJ whole genome shotgun (WGS) entry which is preliminary data.</text>
</comment>
<name>A0ABT1LIX7_9HYPH</name>
<dbReference type="NCBIfam" id="NF005450">
    <property type="entry name" value="PRK07042.1"/>
    <property type="match status" value="1"/>
</dbReference>
<keyword evidence="3" id="KW-0378">Hydrolase</keyword>
<dbReference type="Pfam" id="PF01425">
    <property type="entry name" value="Amidase"/>
    <property type="match status" value="1"/>
</dbReference>
<dbReference type="Gene3D" id="3.90.1300.10">
    <property type="entry name" value="Amidase signature (AS) domain"/>
    <property type="match status" value="1"/>
</dbReference>
<accession>A0ABT1LIX7</accession>
<dbReference type="EMBL" id="JANCLU010000025">
    <property type="protein sequence ID" value="MCP8940670.1"/>
    <property type="molecule type" value="Genomic_DNA"/>
</dbReference>
<dbReference type="EC" id="3.5.1.4" evidence="3"/>